<feature type="compositionally biased region" description="Basic residues" evidence="1">
    <location>
        <begin position="351"/>
        <end position="364"/>
    </location>
</feature>
<reference evidence="3 4" key="2">
    <citation type="submission" date="2018-11" db="EMBL/GenBank/DDBJ databases">
        <authorList>
            <consortium name="Pathogen Informatics"/>
        </authorList>
    </citation>
    <scope>NUCLEOTIDE SEQUENCE [LARGE SCALE GENOMIC DNA]</scope>
</reference>
<keyword evidence="2" id="KW-0472">Membrane</keyword>
<keyword evidence="2" id="KW-0812">Transmembrane</keyword>
<feature type="region of interest" description="Disordered" evidence="1">
    <location>
        <begin position="267"/>
        <end position="364"/>
    </location>
</feature>
<feature type="transmembrane region" description="Helical" evidence="2">
    <location>
        <begin position="394"/>
        <end position="421"/>
    </location>
</feature>
<feature type="compositionally biased region" description="Polar residues" evidence="1">
    <location>
        <begin position="229"/>
        <end position="239"/>
    </location>
</feature>
<dbReference type="Proteomes" id="UP000274429">
    <property type="component" value="Unassembled WGS sequence"/>
</dbReference>
<feature type="region of interest" description="Disordered" evidence="1">
    <location>
        <begin position="108"/>
        <end position="134"/>
    </location>
</feature>
<feature type="region of interest" description="Disordered" evidence="1">
    <location>
        <begin position="155"/>
        <end position="246"/>
    </location>
</feature>
<feature type="region of interest" description="Disordered" evidence="1">
    <location>
        <begin position="19"/>
        <end position="42"/>
    </location>
</feature>
<reference evidence="5" key="1">
    <citation type="submission" date="2017-02" db="UniProtKB">
        <authorList>
            <consortium name="WormBaseParasite"/>
        </authorList>
    </citation>
    <scope>IDENTIFICATION</scope>
</reference>
<keyword evidence="2" id="KW-1133">Transmembrane helix</keyword>
<evidence type="ECO:0000256" key="1">
    <source>
        <dbReference type="SAM" id="MobiDB-lite"/>
    </source>
</evidence>
<organism evidence="5">
    <name type="scientific">Hydatigena taeniaeformis</name>
    <name type="common">Feline tapeworm</name>
    <name type="synonym">Taenia taeniaeformis</name>
    <dbReference type="NCBI Taxonomy" id="6205"/>
    <lineage>
        <taxon>Eukaryota</taxon>
        <taxon>Metazoa</taxon>
        <taxon>Spiralia</taxon>
        <taxon>Lophotrochozoa</taxon>
        <taxon>Platyhelminthes</taxon>
        <taxon>Cestoda</taxon>
        <taxon>Eucestoda</taxon>
        <taxon>Cyclophyllidea</taxon>
        <taxon>Taeniidae</taxon>
        <taxon>Hydatigera</taxon>
    </lineage>
</organism>
<accession>A0A0R3WZ92</accession>
<dbReference type="AlphaFoldDB" id="A0A0R3WZ92"/>
<sequence>MASIYKKEDNQIALHHHHRHCSMPHHATEGLQQTPQDSKGMTNKHVHWSQYADEISFFTIRDLVRLSDSVDDDYFSDEDVEADEPLKGKRKHEKEIFIHPDFWKAVDNANLQSPPLPSSHSPPPMDPNGKTRFVPAYETDSTLSDDSNFFDEPKYVEIKQPPILRRSQSPAPKAIKHEKQEDTKGKKEEEKKTKKKKGKEEEETIGSDKVADSNAKTLPKKEEKALVASKSSEGTSERPNGTKKMHNSYWISPQIYLSKRDATSARGDYARGVKSPVESRKTAKHNGRSSSTERRHMRSFSHHLHDSGARPASETRGSNRHCLEDTPHRSHSKNHYECITENMKPNLPKVPPKRKRSTSKTRVRSFAKSTRQRRLKNHLNHITVVNASKGKCGAIAFIISLVSIIDAVMTAVTPAVIQFIFQLSLHPLW</sequence>
<protein>
    <submittedName>
        <fullName evidence="5">TPX2 domain-containing protein</fullName>
    </submittedName>
</protein>
<feature type="compositionally biased region" description="Basic and acidic residues" evidence="1">
    <location>
        <begin position="267"/>
        <end position="281"/>
    </location>
</feature>
<feature type="compositionally biased region" description="Polar residues" evidence="1">
    <location>
        <begin position="30"/>
        <end position="41"/>
    </location>
</feature>
<evidence type="ECO:0000313" key="5">
    <source>
        <dbReference type="WBParaSite" id="TTAC_0000609501-mRNA-1"/>
    </source>
</evidence>
<gene>
    <name evidence="3" type="ORF">TTAC_LOCUS6080</name>
</gene>
<feature type="compositionally biased region" description="Basic and acidic residues" evidence="1">
    <location>
        <begin position="175"/>
        <end position="192"/>
    </location>
</feature>
<proteinExistence type="predicted"/>
<evidence type="ECO:0000313" key="4">
    <source>
        <dbReference type="Proteomes" id="UP000274429"/>
    </source>
</evidence>
<evidence type="ECO:0000313" key="3">
    <source>
        <dbReference type="EMBL" id="VDM30226.1"/>
    </source>
</evidence>
<feature type="compositionally biased region" description="Pro residues" evidence="1">
    <location>
        <begin position="114"/>
        <end position="126"/>
    </location>
</feature>
<dbReference type="EMBL" id="UYWX01020293">
    <property type="protein sequence ID" value="VDM30226.1"/>
    <property type="molecule type" value="Genomic_DNA"/>
</dbReference>
<keyword evidence="4" id="KW-1185">Reference proteome</keyword>
<dbReference type="OrthoDB" id="6264592at2759"/>
<name>A0A0R3WZ92_HYDTA</name>
<evidence type="ECO:0000256" key="2">
    <source>
        <dbReference type="SAM" id="Phobius"/>
    </source>
</evidence>
<dbReference type="WBParaSite" id="TTAC_0000609501-mRNA-1">
    <property type="protein sequence ID" value="TTAC_0000609501-mRNA-1"/>
    <property type="gene ID" value="TTAC_0000609501"/>
</dbReference>
<feature type="compositionally biased region" description="Basic and acidic residues" evidence="1">
    <location>
        <begin position="321"/>
        <end position="338"/>
    </location>
</feature>